<evidence type="ECO:0000256" key="1">
    <source>
        <dbReference type="ARBA" id="ARBA00022737"/>
    </source>
</evidence>
<dbReference type="InterPro" id="IPR002110">
    <property type="entry name" value="Ankyrin_rpt"/>
</dbReference>
<dbReference type="SUPFAM" id="SSF48403">
    <property type="entry name" value="Ankyrin repeat"/>
    <property type="match status" value="1"/>
</dbReference>
<keyword evidence="1" id="KW-0677">Repeat</keyword>
<reference evidence="4 5" key="1">
    <citation type="journal article" date="2007" name="Science">
        <title>Sea anemone genome reveals ancestral eumetazoan gene repertoire and genomic organization.</title>
        <authorList>
            <person name="Putnam N.H."/>
            <person name="Srivastava M."/>
            <person name="Hellsten U."/>
            <person name="Dirks B."/>
            <person name="Chapman J."/>
            <person name="Salamov A."/>
            <person name="Terry A."/>
            <person name="Shapiro H."/>
            <person name="Lindquist E."/>
            <person name="Kapitonov V.V."/>
            <person name="Jurka J."/>
            <person name="Genikhovich G."/>
            <person name="Grigoriev I.V."/>
            <person name="Lucas S.M."/>
            <person name="Steele R.E."/>
            <person name="Finnerty J.R."/>
            <person name="Technau U."/>
            <person name="Martindale M.Q."/>
            <person name="Rokhsar D.S."/>
        </authorList>
    </citation>
    <scope>NUCLEOTIDE SEQUENCE [LARGE SCALE GENOMIC DNA]</scope>
    <source>
        <strain evidence="5">CH2 X CH6</strain>
    </source>
</reference>
<accession>A7RT73</accession>
<evidence type="ECO:0000256" key="2">
    <source>
        <dbReference type="ARBA" id="ARBA00023043"/>
    </source>
</evidence>
<dbReference type="AlphaFoldDB" id="A7RT73"/>
<sequence>MARQRLKSELSAAFTCRSDRQPTTCSVVNTANENGETCLMMACENGSVDIVRILLDEGADPNLVDKKADNGDTAFHKCARSGDLLSMTFLISVDPQGPFGLNHDKDTPLRAAALEGADAMTQTLINTVPAYSHEERIDALELLGVGLLAKDIAREWDVGMVVGFWQEAMAIRKARGIPFPEPRPSLFPLEYFLEARSSVELEEFRSNPSVLTAQALQICDRLLPKYHSRLPALLGTVGERFAQIGEFCRSLNIWQYVLDIQLQNLQKSTDGVEDVMNTFRCFADAFGFVLSRSVDVLSFDVVHTVVKRALDSLRNHPAIFDLRETIMPYLLHYFVSLLSVAINDQDFAVAMDTIRSFVRLGLRNKHGSTLLHLAVSSKTGEISSLKEHLHFPNLKLCERLVECGADVDATDSDRNTPLHTLLTRGHAERDILEFLLKVGCHVDARNKAGKSAEDLARCNKVKQAIRASGIVPRLHCLAARTVLAEEIEYEGIVPRRLESFIQMH</sequence>
<dbReference type="OMA" id="ENKIGHE"/>
<dbReference type="Pfam" id="PF13637">
    <property type="entry name" value="Ank_4"/>
    <property type="match status" value="1"/>
</dbReference>
<dbReference type="GO" id="GO:1990756">
    <property type="term" value="F:ubiquitin-like ligase-substrate adaptor activity"/>
    <property type="evidence" value="ECO:0000318"/>
    <property type="project" value="GO_Central"/>
</dbReference>
<dbReference type="PROSITE" id="PS50088">
    <property type="entry name" value="ANK_REPEAT"/>
    <property type="match status" value="3"/>
</dbReference>
<evidence type="ECO:0000256" key="3">
    <source>
        <dbReference type="PROSITE-ProRule" id="PRU00023"/>
    </source>
</evidence>
<proteinExistence type="predicted"/>
<dbReference type="PANTHER" id="PTHR24126:SF14">
    <property type="entry name" value="ANK_REP_REGION DOMAIN-CONTAINING PROTEIN"/>
    <property type="match status" value="1"/>
</dbReference>
<dbReference type="InParanoid" id="A7RT73"/>
<dbReference type="eggNOG" id="KOG0508">
    <property type="taxonomic scope" value="Eukaryota"/>
</dbReference>
<dbReference type="Pfam" id="PF12796">
    <property type="entry name" value="Ank_2"/>
    <property type="match status" value="1"/>
</dbReference>
<dbReference type="STRING" id="45351.A7RT73"/>
<dbReference type="SMART" id="SM00248">
    <property type="entry name" value="ANK"/>
    <property type="match status" value="5"/>
</dbReference>
<dbReference type="PhylomeDB" id="A7RT73"/>
<feature type="repeat" description="ANK" evidence="3">
    <location>
        <begin position="413"/>
        <end position="447"/>
    </location>
</feature>
<dbReference type="PANTHER" id="PTHR24126">
    <property type="entry name" value="ANKYRIN REPEAT, PH AND SEC7 DOMAIN CONTAINING PROTEIN SECG-RELATED"/>
    <property type="match status" value="1"/>
</dbReference>
<dbReference type="EMBL" id="DS469536">
    <property type="protein sequence ID" value="EDO45336.1"/>
    <property type="molecule type" value="Genomic_DNA"/>
</dbReference>
<evidence type="ECO:0000313" key="4">
    <source>
        <dbReference type="EMBL" id="EDO45336.1"/>
    </source>
</evidence>
<dbReference type="Gene3D" id="1.25.40.20">
    <property type="entry name" value="Ankyrin repeat-containing domain"/>
    <property type="match status" value="2"/>
</dbReference>
<feature type="repeat" description="ANK" evidence="3">
    <location>
        <begin position="34"/>
        <end position="66"/>
    </location>
</feature>
<protein>
    <submittedName>
        <fullName evidence="4">Uncharacterized protein</fullName>
    </submittedName>
</protein>
<dbReference type="InterPro" id="IPR036770">
    <property type="entry name" value="Ankyrin_rpt-contain_sf"/>
</dbReference>
<dbReference type="GO" id="GO:0000151">
    <property type="term" value="C:ubiquitin ligase complex"/>
    <property type="evidence" value="ECO:0000318"/>
    <property type="project" value="GO_Central"/>
</dbReference>
<gene>
    <name evidence="4" type="ORF">NEMVEDRAFT_v1g162399</name>
</gene>
<name>A7RT73_NEMVE</name>
<keyword evidence="5" id="KW-1185">Reference proteome</keyword>
<feature type="repeat" description="ANK" evidence="3">
    <location>
        <begin position="366"/>
        <end position="412"/>
    </location>
</feature>
<dbReference type="GO" id="GO:0043161">
    <property type="term" value="P:proteasome-mediated ubiquitin-dependent protein catabolic process"/>
    <property type="evidence" value="ECO:0000318"/>
    <property type="project" value="GO_Central"/>
</dbReference>
<evidence type="ECO:0000313" key="5">
    <source>
        <dbReference type="Proteomes" id="UP000001593"/>
    </source>
</evidence>
<dbReference type="Proteomes" id="UP000001593">
    <property type="component" value="Unassembled WGS sequence"/>
</dbReference>
<keyword evidence="2 3" id="KW-0040">ANK repeat</keyword>
<dbReference type="PROSITE" id="PS50297">
    <property type="entry name" value="ANK_REP_REGION"/>
    <property type="match status" value="2"/>
</dbReference>
<dbReference type="HOGENOM" id="CLU_020042_0_1_1"/>
<organism evidence="4 5">
    <name type="scientific">Nematostella vectensis</name>
    <name type="common">Starlet sea anemone</name>
    <dbReference type="NCBI Taxonomy" id="45351"/>
    <lineage>
        <taxon>Eukaryota</taxon>
        <taxon>Metazoa</taxon>
        <taxon>Cnidaria</taxon>
        <taxon>Anthozoa</taxon>
        <taxon>Hexacorallia</taxon>
        <taxon>Actiniaria</taxon>
        <taxon>Edwardsiidae</taxon>
        <taxon>Nematostella</taxon>
    </lineage>
</organism>